<dbReference type="Proteomes" id="UP001590950">
    <property type="component" value="Unassembled WGS sequence"/>
</dbReference>
<gene>
    <name evidence="1" type="ORF">N7G274_006238</name>
</gene>
<name>A0ABR4A5R0_9LECA</name>
<comment type="caution">
    <text evidence="1">The sequence shown here is derived from an EMBL/GenBank/DDBJ whole genome shotgun (WGS) entry which is preliminary data.</text>
</comment>
<evidence type="ECO:0000313" key="1">
    <source>
        <dbReference type="EMBL" id="KAL2040780.1"/>
    </source>
</evidence>
<keyword evidence="2" id="KW-1185">Reference proteome</keyword>
<organism evidence="1 2">
    <name type="scientific">Stereocaulon virgatum</name>
    <dbReference type="NCBI Taxonomy" id="373712"/>
    <lineage>
        <taxon>Eukaryota</taxon>
        <taxon>Fungi</taxon>
        <taxon>Dikarya</taxon>
        <taxon>Ascomycota</taxon>
        <taxon>Pezizomycotina</taxon>
        <taxon>Lecanoromycetes</taxon>
        <taxon>OSLEUM clade</taxon>
        <taxon>Lecanoromycetidae</taxon>
        <taxon>Lecanorales</taxon>
        <taxon>Lecanorineae</taxon>
        <taxon>Stereocaulaceae</taxon>
        <taxon>Stereocaulon</taxon>
    </lineage>
</organism>
<evidence type="ECO:0000313" key="2">
    <source>
        <dbReference type="Proteomes" id="UP001590950"/>
    </source>
</evidence>
<dbReference type="EMBL" id="JBEFKJ010000019">
    <property type="protein sequence ID" value="KAL2040780.1"/>
    <property type="molecule type" value="Genomic_DNA"/>
</dbReference>
<protein>
    <submittedName>
        <fullName evidence="1">Uncharacterized protein</fullName>
    </submittedName>
</protein>
<sequence length="119" mass="13617">MRSITASIAAITCDHPVVASLSTRAFSKDKTCLKLPAHRFLESSRLLFDEPGLYEYVLLVYKQDYSLQPLDENLPAPACLSTMLRPLSEERRTKAWERFTTTITKLSLYLVGLHMYTIF</sequence>
<reference evidence="1 2" key="1">
    <citation type="submission" date="2024-09" db="EMBL/GenBank/DDBJ databases">
        <title>Rethinking Asexuality: The Enigmatic Case of Functional Sexual Genes in Lepraria (Stereocaulaceae).</title>
        <authorList>
            <person name="Doellman M."/>
            <person name="Sun Y."/>
            <person name="Barcenas-Pena A."/>
            <person name="Lumbsch H.T."/>
            <person name="Grewe F."/>
        </authorList>
    </citation>
    <scope>NUCLEOTIDE SEQUENCE [LARGE SCALE GENOMIC DNA]</scope>
    <source>
        <strain evidence="1 2">Mercado 3170</strain>
    </source>
</reference>
<accession>A0ABR4A5R0</accession>
<proteinExistence type="predicted"/>